<evidence type="ECO:0000313" key="7">
    <source>
        <dbReference type="Proteomes" id="UP001600894"/>
    </source>
</evidence>
<gene>
    <name evidence="6" type="ORF">F130042H8_24190</name>
</gene>
<dbReference type="InterPro" id="IPR036388">
    <property type="entry name" value="WH-like_DNA-bd_sf"/>
</dbReference>
<sequence length="294" mass="33584">MELRVLEYYLMVAREENITKAAELLHITQPTLSRQLAQMEEELGVKLFYRGKHSITMTEEGLLLKRRAQELVDLADKTRQELKQGEEELSGTITIGSGETRSMRLLADLMTGFRRQHPRVDFDLYSTTSDYIRERLEKGLIDIGLFMEPADVGKYQFIRVPERIPWGILVRRDSALAGKGSVTASDLLGIPIILTRRDSIKNELANWFGECFDQLDIAATYNLLYNAAILAETMNGAVLCMGNQYSFENLTFVPLEPRLETGSVLVWKKNQFNSSATAKFIEYIRNAEKAWNEM</sequence>
<dbReference type="PANTHER" id="PTHR30419:SF8">
    <property type="entry name" value="NITROGEN ASSIMILATION TRANSCRIPTIONAL ACTIVATOR-RELATED"/>
    <property type="match status" value="1"/>
</dbReference>
<proteinExistence type="inferred from homology"/>
<evidence type="ECO:0000256" key="1">
    <source>
        <dbReference type="ARBA" id="ARBA00009437"/>
    </source>
</evidence>
<dbReference type="InterPro" id="IPR036390">
    <property type="entry name" value="WH_DNA-bd_sf"/>
</dbReference>
<comment type="caution">
    <text evidence="6">The sequence shown here is derived from an EMBL/GenBank/DDBJ whole genome shotgun (WGS) entry which is preliminary data.</text>
</comment>
<dbReference type="Gene3D" id="3.40.190.290">
    <property type="match status" value="1"/>
</dbReference>
<evidence type="ECO:0000256" key="2">
    <source>
        <dbReference type="ARBA" id="ARBA00023015"/>
    </source>
</evidence>
<dbReference type="RefSeq" id="WP_390470113.1">
    <property type="nucleotide sequence ID" value="NZ_BAABXL010000001.1"/>
</dbReference>
<dbReference type="PROSITE" id="PS50931">
    <property type="entry name" value="HTH_LYSR"/>
    <property type="match status" value="1"/>
</dbReference>
<dbReference type="SUPFAM" id="SSF53850">
    <property type="entry name" value="Periplasmic binding protein-like II"/>
    <property type="match status" value="1"/>
</dbReference>
<keyword evidence="7" id="KW-1185">Reference proteome</keyword>
<reference evidence="6 7" key="1">
    <citation type="submission" date="2024-04" db="EMBL/GenBank/DDBJ databases">
        <title>Defined microbial consortia suppress multidrug-resistant proinflammatory Enterobacteriaceae via ecological control.</title>
        <authorList>
            <person name="Furuichi M."/>
            <person name="Kawaguchi T."/>
            <person name="Pust M."/>
            <person name="Yasuma K."/>
            <person name="Plichta D."/>
            <person name="Hasegawa N."/>
            <person name="Ohya T."/>
            <person name="Bhattarai S."/>
            <person name="Sasajima S."/>
            <person name="Aoto Y."/>
            <person name="Tuganbaev T."/>
            <person name="Yaginuma M."/>
            <person name="Ueda M."/>
            <person name="Okahashi N."/>
            <person name="Amafuji K."/>
            <person name="Kiridooshi Y."/>
            <person name="Sugita K."/>
            <person name="Strazar M."/>
            <person name="Skelly A."/>
            <person name="Suda W."/>
            <person name="Hattori M."/>
            <person name="Nakamoto N."/>
            <person name="Caballero S."/>
            <person name="Norman J."/>
            <person name="Olle B."/>
            <person name="Tanoue T."/>
            <person name="Arita M."/>
            <person name="Bucci V."/>
            <person name="Atarashi K."/>
            <person name="Xavier R."/>
            <person name="Honda K."/>
        </authorList>
    </citation>
    <scope>NUCLEOTIDE SEQUENCE [LARGE SCALE GENOMIC DNA]</scope>
    <source>
        <strain evidence="7">f13</strain>
    </source>
</reference>
<dbReference type="Gene3D" id="1.10.10.10">
    <property type="entry name" value="Winged helix-like DNA-binding domain superfamily/Winged helix DNA-binding domain"/>
    <property type="match status" value="1"/>
</dbReference>
<dbReference type="EMBL" id="BAABXL010000001">
    <property type="protein sequence ID" value="GAA6269359.1"/>
    <property type="molecule type" value="Genomic_DNA"/>
</dbReference>
<dbReference type="Proteomes" id="UP001600894">
    <property type="component" value="Unassembled WGS sequence"/>
</dbReference>
<dbReference type="PANTHER" id="PTHR30419">
    <property type="entry name" value="HTH-TYPE TRANSCRIPTIONAL REGULATOR YBHD"/>
    <property type="match status" value="1"/>
</dbReference>
<evidence type="ECO:0000313" key="6">
    <source>
        <dbReference type="EMBL" id="GAA6269359.1"/>
    </source>
</evidence>
<keyword evidence="3" id="KW-0238">DNA-binding</keyword>
<name>A0ABQ0AZB7_9FIRM</name>
<keyword evidence="2" id="KW-0805">Transcription regulation</keyword>
<evidence type="ECO:0000256" key="4">
    <source>
        <dbReference type="ARBA" id="ARBA00023163"/>
    </source>
</evidence>
<accession>A0ABQ0AZB7</accession>
<dbReference type="CDD" id="cd05466">
    <property type="entry name" value="PBP2_LTTR_substrate"/>
    <property type="match status" value="1"/>
</dbReference>
<dbReference type="InterPro" id="IPR005119">
    <property type="entry name" value="LysR_subst-bd"/>
</dbReference>
<dbReference type="Pfam" id="PF03466">
    <property type="entry name" value="LysR_substrate"/>
    <property type="match status" value="1"/>
</dbReference>
<keyword evidence="4" id="KW-0804">Transcription</keyword>
<evidence type="ECO:0000259" key="5">
    <source>
        <dbReference type="PROSITE" id="PS50931"/>
    </source>
</evidence>
<dbReference type="InterPro" id="IPR050950">
    <property type="entry name" value="HTH-type_LysR_regulators"/>
</dbReference>
<dbReference type="InterPro" id="IPR000847">
    <property type="entry name" value="LysR_HTH_N"/>
</dbReference>
<comment type="similarity">
    <text evidence="1">Belongs to the LysR transcriptional regulatory family.</text>
</comment>
<dbReference type="Pfam" id="PF00126">
    <property type="entry name" value="HTH_1"/>
    <property type="match status" value="1"/>
</dbReference>
<protein>
    <submittedName>
        <fullName evidence="6">LysR family transcriptional regulator</fullName>
    </submittedName>
</protein>
<organism evidence="6 7">
    <name type="scientific">Enterocloster alcoholdehydrogenati</name>
    <dbReference type="NCBI Taxonomy" id="2547410"/>
    <lineage>
        <taxon>Bacteria</taxon>
        <taxon>Bacillati</taxon>
        <taxon>Bacillota</taxon>
        <taxon>Clostridia</taxon>
        <taxon>Lachnospirales</taxon>
        <taxon>Lachnospiraceae</taxon>
        <taxon>Enterocloster</taxon>
    </lineage>
</organism>
<dbReference type="PRINTS" id="PR00039">
    <property type="entry name" value="HTHLYSR"/>
</dbReference>
<feature type="domain" description="HTH lysR-type" evidence="5">
    <location>
        <begin position="1"/>
        <end position="58"/>
    </location>
</feature>
<dbReference type="SUPFAM" id="SSF46785">
    <property type="entry name" value="Winged helix' DNA-binding domain"/>
    <property type="match status" value="1"/>
</dbReference>
<evidence type="ECO:0000256" key="3">
    <source>
        <dbReference type="ARBA" id="ARBA00023125"/>
    </source>
</evidence>